<organism evidence="16 17">
    <name type="scientific">Starmerella bacillaris</name>
    <name type="common">Yeast</name>
    <name type="synonym">Candida zemplinina</name>
    <dbReference type="NCBI Taxonomy" id="1247836"/>
    <lineage>
        <taxon>Eukaryota</taxon>
        <taxon>Fungi</taxon>
        <taxon>Dikarya</taxon>
        <taxon>Ascomycota</taxon>
        <taxon>Saccharomycotina</taxon>
        <taxon>Dipodascomycetes</taxon>
        <taxon>Dipodascales</taxon>
        <taxon>Trichomonascaceae</taxon>
        <taxon>Starmerella</taxon>
    </lineage>
</organism>
<reference evidence="16 17" key="1">
    <citation type="journal article" date="2023" name="Elife">
        <title>Identification of key yeast species and microbe-microbe interactions impacting larval growth of Drosophila in the wild.</title>
        <authorList>
            <person name="Mure A."/>
            <person name="Sugiura Y."/>
            <person name="Maeda R."/>
            <person name="Honda K."/>
            <person name="Sakurai N."/>
            <person name="Takahashi Y."/>
            <person name="Watada M."/>
            <person name="Katoh T."/>
            <person name="Gotoh A."/>
            <person name="Gotoh Y."/>
            <person name="Taniguchi I."/>
            <person name="Nakamura K."/>
            <person name="Hayashi T."/>
            <person name="Katayama T."/>
            <person name="Uemura T."/>
            <person name="Hattori Y."/>
        </authorList>
    </citation>
    <scope>NUCLEOTIDE SEQUENCE [LARGE SCALE GENOMIC DNA]</scope>
    <source>
        <strain evidence="16 17">SB-73</strain>
    </source>
</reference>
<evidence type="ECO:0000256" key="13">
    <source>
        <dbReference type="ARBA" id="ARBA00045102"/>
    </source>
</evidence>
<evidence type="ECO:0000256" key="6">
    <source>
        <dbReference type="ARBA" id="ARBA00022679"/>
    </source>
</evidence>
<keyword evidence="8" id="KW-0677">Repeat</keyword>
<dbReference type="Gene3D" id="2.80.10.50">
    <property type="match status" value="1"/>
</dbReference>
<evidence type="ECO:0000256" key="3">
    <source>
        <dbReference type="ARBA" id="ARBA00007222"/>
    </source>
</evidence>
<dbReference type="PANTHER" id="PTHR10050:SF51">
    <property type="entry name" value="PROTEIN O-MANNOSYL-TRANSFERASE 1"/>
    <property type="match status" value="1"/>
</dbReference>
<dbReference type="SMART" id="SM00472">
    <property type="entry name" value="MIR"/>
    <property type="match status" value="2"/>
</dbReference>
<evidence type="ECO:0000256" key="11">
    <source>
        <dbReference type="ARBA" id="ARBA00023136"/>
    </source>
</evidence>
<comment type="catalytic activity">
    <reaction evidence="13 14">
        <text>a di-trans,poly-cis-dolichyl beta-D-mannosyl phosphate + L-seryl-[protein] = 3-O-(alpha-D-mannosyl)-L-seryl-[protein] + a di-trans,poly-cis-dolichyl phosphate + H(+)</text>
        <dbReference type="Rhea" id="RHEA:17377"/>
        <dbReference type="Rhea" id="RHEA-COMP:9863"/>
        <dbReference type="Rhea" id="RHEA-COMP:13546"/>
        <dbReference type="Rhea" id="RHEA-COMP:19498"/>
        <dbReference type="Rhea" id="RHEA-COMP:19501"/>
        <dbReference type="ChEBI" id="CHEBI:15378"/>
        <dbReference type="ChEBI" id="CHEBI:29999"/>
        <dbReference type="ChEBI" id="CHEBI:57683"/>
        <dbReference type="ChEBI" id="CHEBI:58211"/>
        <dbReference type="ChEBI" id="CHEBI:137321"/>
        <dbReference type="EC" id="2.4.1.109"/>
    </reaction>
</comment>
<dbReference type="Proteomes" id="UP001362899">
    <property type="component" value="Unassembled WGS sequence"/>
</dbReference>
<feature type="transmembrane region" description="Helical" evidence="14">
    <location>
        <begin position="731"/>
        <end position="750"/>
    </location>
</feature>
<dbReference type="InterPro" id="IPR016093">
    <property type="entry name" value="MIR_motif"/>
</dbReference>
<evidence type="ECO:0000256" key="5">
    <source>
        <dbReference type="ARBA" id="ARBA00022676"/>
    </source>
</evidence>
<evidence type="ECO:0000256" key="12">
    <source>
        <dbReference type="ARBA" id="ARBA00045085"/>
    </source>
</evidence>
<dbReference type="EMBL" id="BTGC01000003">
    <property type="protein sequence ID" value="GMM51201.1"/>
    <property type="molecule type" value="Genomic_DNA"/>
</dbReference>
<evidence type="ECO:0000259" key="15">
    <source>
        <dbReference type="PROSITE" id="PS50919"/>
    </source>
</evidence>
<evidence type="ECO:0000256" key="10">
    <source>
        <dbReference type="ARBA" id="ARBA00022989"/>
    </source>
</evidence>
<dbReference type="GO" id="GO:0005789">
    <property type="term" value="C:endoplasmic reticulum membrane"/>
    <property type="evidence" value="ECO:0007669"/>
    <property type="project" value="UniProtKB-SubCell"/>
</dbReference>
<evidence type="ECO:0000256" key="1">
    <source>
        <dbReference type="ARBA" id="ARBA00004477"/>
    </source>
</evidence>
<keyword evidence="9 14" id="KW-0256">Endoplasmic reticulum</keyword>
<comment type="caution">
    <text evidence="16">The sequence shown here is derived from an EMBL/GenBank/DDBJ whole genome shotgun (WGS) entry which is preliminary data.</text>
</comment>
<dbReference type="Pfam" id="PF02815">
    <property type="entry name" value="MIR"/>
    <property type="match status" value="1"/>
</dbReference>
<feature type="transmembrane region" description="Helical" evidence="14">
    <location>
        <begin position="77"/>
        <end position="94"/>
    </location>
</feature>
<sequence>MTHLFISAGQVPSKQLGLVYSDSCTRNTHVMATVEKKPTKKVAKKAEKSTKSSVTEAASPVPKTNGYFVHGSRVYKILKYVLTILAFCTRYYLIHNPDKVVFDEVHFGKFASHYLQREFYFDVHPPMGKMLFALVGYLVGYNGAFKFEQIGDSYVENNVPYIMYRLFPATLGALTVPLVFGILEHCHFSPYACVLAASCVLFDTAQITEERLILLDSSLIFFVLLSIYCYVRFSVQHHEPFSWKWYTWLVATGVSLSSVTSIKYVGLFTFAMIGVAVIADLYHLLDIRNKPKEKCVDLKLFGKHFAARFATLVVLPFLLYLFWFYAHFVVLSNSGPGDSAMSPEFQATLNANPVAKEAYDLHWFDTVSIKSVNSEIFLHSHTEHYPTVYEDGRVSSSGQQVTGYSHEDANGLWQIIPADTVEGVDMSKQTIGSNQRVFLRHVVTDSFLLAHDVASPSYPTNEEFTTLPSDQLGNDEMRNNCIFILDFITNGIGRTRLTHFRLKHFATKVSMWLSPSRLPEDWGFGQYEINGNKMMTVEGTLWSFQTIQNLDTDELKLSRKSISEHAQPRRSFWTDYKELQGRMFYSNARLTSEHPYMSSPSSWPFMKRGISFWSNPDNSQQIYLVGNHVAWYLVDFSLIFFVLIWLANHLAQLRLFALLPSYTDFKMNNTLMWFFVGYLTHYLPFFSMGRQLFLHHYLPAQAVGSLLAGGLFDIVTGSVEKPTDRFKKSTLRFIICGLLVSFIFAHYIYFAPLCYGTNMTNEQFAGREWLNIELQNNRVIRT</sequence>
<dbReference type="InterPro" id="IPR032421">
    <property type="entry name" value="PMT_4TMC"/>
</dbReference>
<evidence type="ECO:0000313" key="17">
    <source>
        <dbReference type="Proteomes" id="UP001362899"/>
    </source>
</evidence>
<dbReference type="PROSITE" id="PS50919">
    <property type="entry name" value="MIR"/>
    <property type="match status" value="1"/>
</dbReference>
<dbReference type="Pfam" id="PF16192">
    <property type="entry name" value="PMT_4TMC"/>
    <property type="match status" value="1"/>
</dbReference>
<dbReference type="Pfam" id="PF02366">
    <property type="entry name" value="PMT"/>
    <property type="match status" value="1"/>
</dbReference>
<feature type="transmembrane region" description="Helical" evidence="14">
    <location>
        <begin position="305"/>
        <end position="326"/>
    </location>
</feature>
<proteinExistence type="inferred from homology"/>
<evidence type="ECO:0000256" key="9">
    <source>
        <dbReference type="ARBA" id="ARBA00022824"/>
    </source>
</evidence>
<evidence type="ECO:0000313" key="16">
    <source>
        <dbReference type="EMBL" id="GMM51201.1"/>
    </source>
</evidence>
<feature type="transmembrane region" description="Helical" evidence="14">
    <location>
        <begin position="212"/>
        <end position="233"/>
    </location>
</feature>
<keyword evidence="5 14" id="KW-0328">Glycosyltransferase</keyword>
<dbReference type="GO" id="GO:0004169">
    <property type="term" value="F:dolichyl-phosphate-mannose-protein mannosyltransferase activity"/>
    <property type="evidence" value="ECO:0007669"/>
    <property type="project" value="UniProtKB-UniRule"/>
</dbReference>
<dbReference type="InterPro" id="IPR003342">
    <property type="entry name" value="ArnT-like_N"/>
</dbReference>
<evidence type="ECO:0000256" key="8">
    <source>
        <dbReference type="ARBA" id="ARBA00022737"/>
    </source>
</evidence>
<feature type="transmembrane region" description="Helical" evidence="14">
    <location>
        <begin position="629"/>
        <end position="650"/>
    </location>
</feature>
<evidence type="ECO:0000256" key="2">
    <source>
        <dbReference type="ARBA" id="ARBA00004922"/>
    </source>
</evidence>
<keyword evidence="10 14" id="KW-1133">Transmembrane helix</keyword>
<evidence type="ECO:0000256" key="7">
    <source>
        <dbReference type="ARBA" id="ARBA00022692"/>
    </source>
</evidence>
<dbReference type="InterPro" id="IPR027005">
    <property type="entry name" value="PMT-like"/>
</dbReference>
<feature type="transmembrane region" description="Helical" evidence="14">
    <location>
        <begin position="700"/>
        <end position="719"/>
    </location>
</feature>
<comment type="similarity">
    <text evidence="3 14">Belongs to the glycosyltransferase 39 family.</text>
</comment>
<accession>A0AAV5RJ68</accession>
<feature type="domain" description="MIR" evidence="15">
    <location>
        <begin position="358"/>
        <end position="418"/>
    </location>
</feature>
<protein>
    <recommendedName>
        <fullName evidence="4 14">Dolichyl-phosphate-mannose--protein mannosyltransferase</fullName>
        <ecNumber evidence="4 14">2.4.1.109</ecNumber>
    </recommendedName>
</protein>
<comment type="pathway">
    <text evidence="2 14">Protein modification; protein glycosylation.</text>
</comment>
<feature type="transmembrane region" description="Helical" evidence="14">
    <location>
        <begin position="166"/>
        <end position="182"/>
    </location>
</feature>
<gene>
    <name evidence="16" type="ORF">DASB73_021590</name>
</gene>
<comment type="catalytic activity">
    <reaction evidence="12 14">
        <text>a di-trans,poly-cis-dolichyl beta-D-mannosyl phosphate + L-threonyl-[protein] = 3-O-(alpha-D-mannosyl)-L-threonyl-[protein] + a di-trans,poly-cis-dolichyl phosphate + H(+)</text>
        <dbReference type="Rhea" id="RHEA:53396"/>
        <dbReference type="Rhea" id="RHEA-COMP:11060"/>
        <dbReference type="Rhea" id="RHEA-COMP:13547"/>
        <dbReference type="Rhea" id="RHEA-COMP:19498"/>
        <dbReference type="Rhea" id="RHEA-COMP:19501"/>
        <dbReference type="ChEBI" id="CHEBI:15378"/>
        <dbReference type="ChEBI" id="CHEBI:30013"/>
        <dbReference type="ChEBI" id="CHEBI:57683"/>
        <dbReference type="ChEBI" id="CHEBI:58211"/>
        <dbReference type="ChEBI" id="CHEBI:137323"/>
        <dbReference type="EC" id="2.4.1.109"/>
    </reaction>
</comment>
<keyword evidence="6 14" id="KW-0808">Transferase</keyword>
<dbReference type="InterPro" id="IPR036300">
    <property type="entry name" value="MIR_dom_sf"/>
</dbReference>
<dbReference type="AlphaFoldDB" id="A0AAV5RJ68"/>
<comment type="subcellular location">
    <subcellularLocation>
        <location evidence="1 14">Endoplasmic reticulum membrane</location>
        <topology evidence="1 14">Multi-pass membrane protein</topology>
    </subcellularLocation>
</comment>
<dbReference type="PANTHER" id="PTHR10050">
    <property type="entry name" value="DOLICHYL-PHOSPHATE-MANNOSE--PROTEIN MANNOSYLTRANSFERASE"/>
    <property type="match status" value="1"/>
</dbReference>
<dbReference type="SUPFAM" id="SSF82109">
    <property type="entry name" value="MIR domain"/>
    <property type="match status" value="1"/>
</dbReference>
<keyword evidence="11 14" id="KW-0472">Membrane</keyword>
<feature type="transmembrane region" description="Helical" evidence="14">
    <location>
        <begin position="671"/>
        <end position="688"/>
    </location>
</feature>
<keyword evidence="7 14" id="KW-0812">Transmembrane</keyword>
<feature type="transmembrane region" description="Helical" evidence="14">
    <location>
        <begin position="264"/>
        <end position="285"/>
    </location>
</feature>
<keyword evidence="17" id="KW-1185">Reference proteome</keyword>
<dbReference type="EC" id="2.4.1.109" evidence="4 14"/>
<evidence type="ECO:0000256" key="4">
    <source>
        <dbReference type="ARBA" id="ARBA00012839"/>
    </source>
</evidence>
<comment type="function">
    <text evidence="14">Transfers mannose from Dol-P-mannose to Ser or Thr residues on proteins.</text>
</comment>
<name>A0AAV5RJ68_STABA</name>
<evidence type="ECO:0000256" key="14">
    <source>
        <dbReference type="RuleBase" id="RU367007"/>
    </source>
</evidence>